<protein>
    <submittedName>
        <fullName evidence="9">Peptidase M16</fullName>
    </submittedName>
</protein>
<feature type="compositionally biased region" description="Basic and acidic residues" evidence="6">
    <location>
        <begin position="252"/>
        <end position="262"/>
    </location>
</feature>
<dbReference type="KEGG" id="splu:LK06_027590"/>
<evidence type="ECO:0000259" key="7">
    <source>
        <dbReference type="Pfam" id="PF00675"/>
    </source>
</evidence>
<feature type="domain" description="Peptidase M16 N-terminal" evidence="7">
    <location>
        <begin position="27"/>
        <end position="141"/>
    </location>
</feature>
<evidence type="ECO:0000256" key="4">
    <source>
        <dbReference type="ARBA" id="ARBA00022833"/>
    </source>
</evidence>
<comment type="similarity">
    <text evidence="1">Belongs to the peptidase M16 family.</text>
</comment>
<keyword evidence="4" id="KW-0862">Zinc</keyword>
<accession>A0A221P6G4</accession>
<sequence>MSESTAPPQGSPAPAHLTRFTLDNGLRVVLAPEPGTGVCAVGVHYGVGFRSDPPGRAGLAHLLEHLMFRRRTGPGGAGAAGAPAGGYANAATRPDSTDFHQVVPAALLPDALAAEHDRMAGPVPAPADLAAELDVIAEEIRRNVTGRPYGGFPKSRLPPLLYGDHANAHDGYGDTAVLRRLTPAECRAFFDRHHTPSNAVLTVVGDVSPEAARHAVERRFADLPPRPFTPPAPAANDPARDEPEQDGAGNGRHVDRYGRHTDPLAPLPAVSVGYQLPDPAADLPGHLAHVLLAALLESRLRARLVTRERTAVAVTADCGLVGGPFAARHPVTFACTVTHPETTGTEAVVHALDDELHTLASDGPAPGELRLAARRWVSDLLRQHDAPHVRVRSLGAFELLYGDASLHHRVPGLLAATSVAQTAEAARRLRAAPRAVLTLTPGRAPRPQRAGRAA</sequence>
<dbReference type="RefSeq" id="WP_052269675.1">
    <property type="nucleotide sequence ID" value="NZ_CP021080.1"/>
</dbReference>
<dbReference type="GO" id="GO:0046872">
    <property type="term" value="F:metal ion binding"/>
    <property type="evidence" value="ECO:0007669"/>
    <property type="project" value="InterPro"/>
</dbReference>
<evidence type="ECO:0000313" key="9">
    <source>
        <dbReference type="EMBL" id="ASN27365.1"/>
    </source>
</evidence>
<reference evidence="9 10" key="1">
    <citation type="submission" date="2017-07" db="EMBL/GenBank/DDBJ databases">
        <title>Genome sequence of Streptomyces pluripotens MUSC 137T.</title>
        <authorList>
            <person name="Ser H.-L."/>
            <person name="Lee L.-H."/>
        </authorList>
    </citation>
    <scope>NUCLEOTIDE SEQUENCE [LARGE SCALE GENOMIC DNA]</scope>
    <source>
        <strain evidence="9 10">MUSC 137</strain>
    </source>
</reference>
<dbReference type="Gene3D" id="3.30.830.10">
    <property type="entry name" value="Metalloenzyme, LuxS/M16 peptidase-like"/>
    <property type="match status" value="2"/>
</dbReference>
<dbReference type="InterPro" id="IPR007863">
    <property type="entry name" value="Peptidase_M16_C"/>
</dbReference>
<gene>
    <name evidence="9" type="ORF">LK07_28760</name>
</gene>
<evidence type="ECO:0000256" key="3">
    <source>
        <dbReference type="ARBA" id="ARBA00022801"/>
    </source>
</evidence>
<dbReference type="Proteomes" id="UP000031501">
    <property type="component" value="Chromosome"/>
</dbReference>
<keyword evidence="3" id="KW-0378">Hydrolase</keyword>
<evidence type="ECO:0000256" key="5">
    <source>
        <dbReference type="ARBA" id="ARBA00023049"/>
    </source>
</evidence>
<dbReference type="EMBL" id="CP022433">
    <property type="protein sequence ID" value="ASN27365.1"/>
    <property type="molecule type" value="Genomic_DNA"/>
</dbReference>
<dbReference type="InterPro" id="IPR011249">
    <property type="entry name" value="Metalloenz_LuxS/M16"/>
</dbReference>
<dbReference type="STRING" id="1355015.LK06_027590"/>
<evidence type="ECO:0000313" key="10">
    <source>
        <dbReference type="Proteomes" id="UP000031501"/>
    </source>
</evidence>
<feature type="region of interest" description="Disordered" evidence="6">
    <location>
        <begin position="219"/>
        <end position="262"/>
    </location>
</feature>
<keyword evidence="2" id="KW-0645">Protease</keyword>
<dbReference type="InterPro" id="IPR050626">
    <property type="entry name" value="Peptidase_M16"/>
</dbReference>
<organism evidence="9 10">
    <name type="scientific">Streptomyces pluripotens</name>
    <dbReference type="NCBI Taxonomy" id="1355015"/>
    <lineage>
        <taxon>Bacteria</taxon>
        <taxon>Bacillati</taxon>
        <taxon>Actinomycetota</taxon>
        <taxon>Actinomycetes</taxon>
        <taxon>Kitasatosporales</taxon>
        <taxon>Streptomycetaceae</taxon>
        <taxon>Streptomyces</taxon>
    </lineage>
</organism>
<dbReference type="Pfam" id="PF00675">
    <property type="entry name" value="Peptidase_M16"/>
    <property type="match status" value="1"/>
</dbReference>
<evidence type="ECO:0000256" key="2">
    <source>
        <dbReference type="ARBA" id="ARBA00022670"/>
    </source>
</evidence>
<keyword evidence="10" id="KW-1185">Reference proteome</keyword>
<evidence type="ECO:0000259" key="8">
    <source>
        <dbReference type="Pfam" id="PF05193"/>
    </source>
</evidence>
<feature type="domain" description="Peptidase M16 C-terminal" evidence="8">
    <location>
        <begin position="181"/>
        <end position="372"/>
    </location>
</feature>
<name>A0A221P6G4_9ACTN</name>
<dbReference type="GO" id="GO:0006508">
    <property type="term" value="P:proteolysis"/>
    <property type="evidence" value="ECO:0007669"/>
    <property type="project" value="UniProtKB-KW"/>
</dbReference>
<evidence type="ECO:0000256" key="6">
    <source>
        <dbReference type="SAM" id="MobiDB-lite"/>
    </source>
</evidence>
<dbReference type="PANTHER" id="PTHR43690:SF17">
    <property type="entry name" value="PROTEIN YHJJ"/>
    <property type="match status" value="1"/>
</dbReference>
<dbReference type="GO" id="GO:0008237">
    <property type="term" value="F:metallopeptidase activity"/>
    <property type="evidence" value="ECO:0007669"/>
    <property type="project" value="UniProtKB-KW"/>
</dbReference>
<proteinExistence type="inferred from homology"/>
<dbReference type="InterPro" id="IPR011765">
    <property type="entry name" value="Pept_M16_N"/>
</dbReference>
<feature type="compositionally biased region" description="Pro residues" evidence="6">
    <location>
        <begin position="224"/>
        <end position="233"/>
    </location>
</feature>
<dbReference type="AlphaFoldDB" id="A0A221P6G4"/>
<keyword evidence="5" id="KW-0482">Metalloprotease</keyword>
<dbReference type="Pfam" id="PF05193">
    <property type="entry name" value="Peptidase_M16_C"/>
    <property type="match status" value="1"/>
</dbReference>
<dbReference type="OrthoDB" id="9811314at2"/>
<dbReference type="SUPFAM" id="SSF63411">
    <property type="entry name" value="LuxS/MPP-like metallohydrolase"/>
    <property type="match status" value="2"/>
</dbReference>
<evidence type="ECO:0000256" key="1">
    <source>
        <dbReference type="ARBA" id="ARBA00007261"/>
    </source>
</evidence>
<dbReference type="PANTHER" id="PTHR43690">
    <property type="entry name" value="NARDILYSIN"/>
    <property type="match status" value="1"/>
</dbReference>